<reference evidence="1 2" key="1">
    <citation type="submission" date="2017-07" db="EMBL/GenBank/DDBJ databases">
        <title>Virgibacillus sp. LM2416.</title>
        <authorList>
            <person name="Tak E.J."/>
            <person name="Bae J.-W."/>
        </authorList>
    </citation>
    <scope>NUCLEOTIDE SEQUENCE [LARGE SCALE GENOMIC DNA]</scope>
    <source>
        <strain evidence="1 2">LM2416</strain>
    </source>
</reference>
<protein>
    <submittedName>
        <fullName evidence="1">Stage 0 sporulation protein</fullName>
    </submittedName>
</protein>
<dbReference type="KEGG" id="vil:CFK37_17385"/>
<dbReference type="SUPFAM" id="SSF140500">
    <property type="entry name" value="BAS1536-like"/>
    <property type="match status" value="1"/>
</dbReference>
<dbReference type="Proteomes" id="UP000198312">
    <property type="component" value="Chromosome"/>
</dbReference>
<dbReference type="InterPro" id="IPR036638">
    <property type="entry name" value="HLH_DNA-bd_sf"/>
</dbReference>
<accession>A0A220U7T7</accession>
<dbReference type="RefSeq" id="WP_089063062.1">
    <property type="nucleotide sequence ID" value="NZ_CP022315.1"/>
</dbReference>
<keyword evidence="2" id="KW-1185">Reference proteome</keyword>
<evidence type="ECO:0000313" key="1">
    <source>
        <dbReference type="EMBL" id="ASK63803.1"/>
    </source>
</evidence>
<dbReference type="GO" id="GO:0046983">
    <property type="term" value="F:protein dimerization activity"/>
    <property type="evidence" value="ECO:0007669"/>
    <property type="project" value="InterPro"/>
</dbReference>
<dbReference type="Pfam" id="PF09388">
    <property type="entry name" value="SpoOE-like"/>
    <property type="match status" value="1"/>
</dbReference>
<dbReference type="InterPro" id="IPR037208">
    <property type="entry name" value="Spo0E-like_sf"/>
</dbReference>
<dbReference type="PANTHER" id="PTHR41263">
    <property type="entry name" value="ASPARTYL-PHOSPHATE PHOSPHATASE YISI"/>
    <property type="match status" value="1"/>
</dbReference>
<dbReference type="AlphaFoldDB" id="A0A220U7T7"/>
<name>A0A220U7T7_9BACI</name>
<gene>
    <name evidence="1" type="ORF">CFK37_17385</name>
</gene>
<evidence type="ECO:0000313" key="2">
    <source>
        <dbReference type="Proteomes" id="UP000198312"/>
    </source>
</evidence>
<dbReference type="OrthoDB" id="2973153at2"/>
<dbReference type="InterPro" id="IPR053028">
    <property type="entry name" value="Spo0E-like_phosphatase"/>
</dbReference>
<proteinExistence type="predicted"/>
<dbReference type="InterPro" id="IPR018540">
    <property type="entry name" value="Spo0E-like"/>
</dbReference>
<dbReference type="EMBL" id="CP022315">
    <property type="protein sequence ID" value="ASK63803.1"/>
    <property type="molecule type" value="Genomic_DNA"/>
</dbReference>
<organism evidence="1 2">
    <name type="scientific">Virgibacillus phasianinus</name>
    <dbReference type="NCBI Taxonomy" id="2017483"/>
    <lineage>
        <taxon>Bacteria</taxon>
        <taxon>Bacillati</taxon>
        <taxon>Bacillota</taxon>
        <taxon>Bacilli</taxon>
        <taxon>Bacillales</taxon>
        <taxon>Bacillaceae</taxon>
        <taxon>Virgibacillus</taxon>
    </lineage>
</organism>
<sequence length="53" mass="6113">MDEALLQAITKKRKEMIAIGVREGLTSKRAVKCSQELDRLLNLYMKRSMKFVA</sequence>
<dbReference type="PANTHER" id="PTHR41263:SF1">
    <property type="entry name" value="ASPARTYL-PHOSPHATE PHOSPHATASE YISI"/>
    <property type="match status" value="1"/>
</dbReference>
<dbReference type="GO" id="GO:0043937">
    <property type="term" value="P:regulation of sporulation"/>
    <property type="evidence" value="ECO:0007669"/>
    <property type="project" value="InterPro"/>
</dbReference>
<dbReference type="Gene3D" id="4.10.280.10">
    <property type="entry name" value="Helix-loop-helix DNA-binding domain"/>
    <property type="match status" value="1"/>
</dbReference>